<dbReference type="FunFam" id="2.130.10.10:FF:000987">
    <property type="entry name" value="Unplaced genomic scaffold supercont1.16, whole genome shotgun sequence"/>
    <property type="match status" value="1"/>
</dbReference>
<feature type="domain" description="F-box" evidence="6">
    <location>
        <begin position="147"/>
        <end position="193"/>
    </location>
</feature>
<evidence type="ECO:0000256" key="3">
    <source>
        <dbReference type="ARBA" id="ARBA00022786"/>
    </source>
</evidence>
<keyword evidence="1 4" id="KW-0853">WD repeat</keyword>
<dbReference type="EMBL" id="HG937694">
    <property type="protein sequence ID" value="CDP38126.1"/>
    <property type="molecule type" value="Genomic_DNA"/>
</dbReference>
<feature type="region of interest" description="Disordered" evidence="5">
    <location>
        <begin position="1"/>
        <end position="29"/>
    </location>
</feature>
<feature type="region of interest" description="Disordered" evidence="5">
    <location>
        <begin position="237"/>
        <end position="259"/>
    </location>
</feature>
<feature type="repeat" description="WD" evidence="4">
    <location>
        <begin position="368"/>
        <end position="407"/>
    </location>
</feature>
<dbReference type="InterPro" id="IPR001680">
    <property type="entry name" value="WD40_rpt"/>
</dbReference>
<gene>
    <name evidence="7" type="ORF">GNLVRS02_ARAD1D27610g</name>
</gene>
<evidence type="ECO:0000259" key="6">
    <source>
        <dbReference type="PROSITE" id="PS50181"/>
    </source>
</evidence>
<feature type="repeat" description="WD" evidence="4">
    <location>
        <begin position="328"/>
        <end position="367"/>
    </location>
</feature>
<accession>A0A060TG27</accession>
<dbReference type="InterPro" id="IPR019775">
    <property type="entry name" value="WD40_repeat_CS"/>
</dbReference>
<dbReference type="CDD" id="cd22147">
    <property type="entry name" value="F-box_SpPof1-like"/>
    <property type="match status" value="1"/>
</dbReference>
<evidence type="ECO:0000256" key="5">
    <source>
        <dbReference type="SAM" id="MobiDB-lite"/>
    </source>
</evidence>
<dbReference type="SUPFAM" id="SSF50978">
    <property type="entry name" value="WD40 repeat-like"/>
    <property type="match status" value="1"/>
</dbReference>
<dbReference type="Pfam" id="PF00400">
    <property type="entry name" value="WD40"/>
    <property type="match status" value="6"/>
</dbReference>
<feature type="repeat" description="WD" evidence="4">
    <location>
        <begin position="519"/>
        <end position="541"/>
    </location>
</feature>
<dbReference type="PROSITE" id="PS00678">
    <property type="entry name" value="WD_REPEATS_1"/>
    <property type="match status" value="3"/>
</dbReference>
<evidence type="ECO:0000313" key="7">
    <source>
        <dbReference type="EMBL" id="CDP38126.1"/>
    </source>
</evidence>
<evidence type="ECO:0000256" key="1">
    <source>
        <dbReference type="ARBA" id="ARBA00022574"/>
    </source>
</evidence>
<dbReference type="InterPro" id="IPR036047">
    <property type="entry name" value="F-box-like_dom_sf"/>
</dbReference>
<dbReference type="SMART" id="SM00320">
    <property type="entry name" value="WD40"/>
    <property type="match status" value="7"/>
</dbReference>
<dbReference type="Gene3D" id="2.130.10.10">
    <property type="entry name" value="YVTN repeat-like/Quinoprotein amine dehydrogenase"/>
    <property type="match status" value="2"/>
</dbReference>
<dbReference type="CDD" id="cd00200">
    <property type="entry name" value="WD40"/>
    <property type="match status" value="1"/>
</dbReference>
<evidence type="ECO:0000256" key="2">
    <source>
        <dbReference type="ARBA" id="ARBA00022737"/>
    </source>
</evidence>
<keyword evidence="2" id="KW-0677">Repeat</keyword>
<feature type="repeat" description="WD" evidence="4">
    <location>
        <begin position="301"/>
        <end position="327"/>
    </location>
</feature>
<dbReference type="SUPFAM" id="SSF81383">
    <property type="entry name" value="F-box domain"/>
    <property type="match status" value="1"/>
</dbReference>
<dbReference type="Gene3D" id="1.20.1280.50">
    <property type="match status" value="1"/>
</dbReference>
<dbReference type="InterPro" id="IPR015943">
    <property type="entry name" value="WD40/YVTN_repeat-like_dom_sf"/>
</dbReference>
<keyword evidence="3" id="KW-0833">Ubl conjugation pathway</keyword>
<name>A0A060TG27_BLAAD</name>
<organism evidence="7">
    <name type="scientific">Blastobotrys adeninivorans</name>
    <name type="common">Yeast</name>
    <name type="synonym">Arxula adeninivorans</name>
    <dbReference type="NCBI Taxonomy" id="409370"/>
    <lineage>
        <taxon>Eukaryota</taxon>
        <taxon>Fungi</taxon>
        <taxon>Dikarya</taxon>
        <taxon>Ascomycota</taxon>
        <taxon>Saccharomycotina</taxon>
        <taxon>Dipodascomycetes</taxon>
        <taxon>Dipodascales</taxon>
        <taxon>Trichomonascaceae</taxon>
        <taxon>Blastobotrys</taxon>
    </lineage>
</organism>
<feature type="repeat" description="WD" evidence="4">
    <location>
        <begin position="542"/>
        <end position="581"/>
    </location>
</feature>
<protein>
    <submittedName>
        <fullName evidence="7">ARAD1D27610p</fullName>
    </submittedName>
</protein>
<reference evidence="7" key="1">
    <citation type="submission" date="2014-02" db="EMBL/GenBank/DDBJ databases">
        <authorList>
            <person name="Genoscope - CEA"/>
        </authorList>
    </citation>
    <scope>NUCLEOTIDE SEQUENCE</scope>
    <source>
        <strain evidence="7">LS3</strain>
    </source>
</reference>
<dbReference type="PANTHER" id="PTHR19872">
    <property type="entry name" value="UBIQUITIN LIGASE SPECIFICITY FACTOR/HREP PROTEIN"/>
    <property type="match status" value="1"/>
</dbReference>
<proteinExistence type="predicted"/>
<dbReference type="InterPro" id="IPR020472">
    <property type="entry name" value="WD40_PAC1"/>
</dbReference>
<dbReference type="FunFam" id="1.20.1280.50:FF:000016">
    <property type="entry name" value="E3 ubiquitin ligase complex SCF subunit sconB"/>
    <property type="match status" value="1"/>
</dbReference>
<dbReference type="PROSITE" id="PS50181">
    <property type="entry name" value="FBOX"/>
    <property type="match status" value="1"/>
</dbReference>
<dbReference type="PROSITE" id="PS50294">
    <property type="entry name" value="WD_REPEATS_REGION"/>
    <property type="match status" value="5"/>
</dbReference>
<dbReference type="PRINTS" id="PR00320">
    <property type="entry name" value="GPROTEINBRPT"/>
</dbReference>
<dbReference type="PhylomeDB" id="A0A060TG27"/>
<feature type="repeat" description="WD" evidence="4">
    <location>
        <begin position="407"/>
        <end position="448"/>
    </location>
</feature>
<dbReference type="SMART" id="SM00256">
    <property type="entry name" value="FBOX"/>
    <property type="match status" value="1"/>
</dbReference>
<dbReference type="PROSITE" id="PS50082">
    <property type="entry name" value="WD_REPEATS_2"/>
    <property type="match status" value="7"/>
</dbReference>
<dbReference type="AlphaFoldDB" id="A0A060TG27"/>
<dbReference type="InterPro" id="IPR001810">
    <property type="entry name" value="F-box_dom"/>
</dbReference>
<sequence>MVTTENQPKMLVKGAAEETNKDKGTSKRTECCQSGGNGAVIADNAAESIIAPFLSRHVSQNVDQRYCYRHHPEIMCNRQADSRRMNELQSQMEQEKEPDRQAINHVWSVFSAATPNQRLLLLKGILAQCCYPQLSALSSMMEDMIRIDFISALPPELAFKVLCYLDTASLCRAAQVSRRWRELADDDVVWHRMCEQHIDRKCTKCGWGLPLLEKRRLRDSKRAIEARAACFAGRKRDASEMESGEQTNNGPQAKTRKTRPWKEVYSERYQVEGNWRRGRYKLRTFEDGDNADNSVLCLQFDEQYLIAGTQKGMVNVWDIESGQIVRRLQGHVRAVNGLKFDASKLVTASSDHTVRIWNYHTGECISTFQGHEDKVRCIDLSGCLVASGSDDHCIKVWNFEDKSFFTLRGHTDAVHDVKIHLKSRTLFSASEDMTVRMWSLDTKKCLKVFGDPGSGIPGGHVAQVQCVLPLTLDHLEGADDYHHHGSGEHGGVSETEGEDDDKQQQQQQQPSKKQRPTHLLSASLDNTIKLWDIRTGQCVRTLFGHIEGVWTIAADTFRIVSGSHDRTVKVWDLQSGRCWHTFSGHQQPVCCVGLSDTRFASGGDDGIVRMYCYD</sequence>
<reference evidence="7" key="2">
    <citation type="submission" date="2014-06" db="EMBL/GenBank/DDBJ databases">
        <title>The complete genome of Blastobotrys (Arxula) adeninivorans LS3 - a yeast of biotechnological interest.</title>
        <authorList>
            <person name="Kunze G."/>
            <person name="Gaillardin C."/>
            <person name="Czernicka M."/>
            <person name="Durrens P."/>
            <person name="Martin T."/>
            <person name="Boer E."/>
            <person name="Gabaldon T."/>
            <person name="Cruz J."/>
            <person name="Talla E."/>
            <person name="Marck C."/>
            <person name="Goffeau A."/>
            <person name="Barbe V."/>
            <person name="Baret P."/>
            <person name="Baronian K."/>
            <person name="Beier S."/>
            <person name="Bleykasten C."/>
            <person name="Bode R."/>
            <person name="Casaregola S."/>
            <person name="Despons L."/>
            <person name="Fairhead C."/>
            <person name="Giersberg M."/>
            <person name="Gierski P."/>
            <person name="Hahnel U."/>
            <person name="Hartmann A."/>
            <person name="Jankowska D."/>
            <person name="Jubin C."/>
            <person name="Jung P."/>
            <person name="Lafontaine I."/>
            <person name="Leh-Louis V."/>
            <person name="Lemaire M."/>
            <person name="Marcet-Houben M."/>
            <person name="Mascher M."/>
            <person name="Morel G."/>
            <person name="Richard G.-F."/>
            <person name="Riechen J."/>
            <person name="Sacerdot C."/>
            <person name="Sarkar A."/>
            <person name="Savel G."/>
            <person name="Schacherer J."/>
            <person name="Sherman D."/>
            <person name="Straub M.-L."/>
            <person name="Stein N."/>
            <person name="Thierry A."/>
            <person name="Trautwein-Schult A."/>
            <person name="Westhof E."/>
            <person name="Worch S."/>
            <person name="Dujon B."/>
            <person name="Souciet J.-L."/>
            <person name="Wincker P."/>
            <person name="Scholz U."/>
            <person name="Neuveglise N."/>
        </authorList>
    </citation>
    <scope>NUCLEOTIDE SEQUENCE</scope>
    <source>
        <strain evidence="7">LS3</strain>
    </source>
</reference>
<feature type="compositionally biased region" description="Basic and acidic residues" evidence="5">
    <location>
        <begin position="15"/>
        <end position="29"/>
    </location>
</feature>
<dbReference type="PANTHER" id="PTHR19872:SF9">
    <property type="entry name" value="UBIQUITIN-BINDING SDF UBIQUITIN LIGASE COMPLEX SUBUNIT"/>
    <property type="match status" value="1"/>
</dbReference>
<feature type="repeat" description="WD" evidence="4">
    <location>
        <begin position="582"/>
        <end position="614"/>
    </location>
</feature>
<dbReference type="Pfam" id="PF12937">
    <property type="entry name" value="F-box-like"/>
    <property type="match status" value="1"/>
</dbReference>
<feature type="region of interest" description="Disordered" evidence="5">
    <location>
        <begin position="479"/>
        <end position="518"/>
    </location>
</feature>
<evidence type="ECO:0000256" key="4">
    <source>
        <dbReference type="PROSITE-ProRule" id="PRU00221"/>
    </source>
</evidence>
<dbReference type="InterPro" id="IPR036322">
    <property type="entry name" value="WD40_repeat_dom_sf"/>
</dbReference>
<dbReference type="InterPro" id="IPR051075">
    <property type="entry name" value="SCF_subunit_WD-repeat"/>
</dbReference>